<gene>
    <name evidence="3" type="ORF">I3842_16G088800</name>
</gene>
<accession>A0A922A336</accession>
<dbReference type="AlphaFoldDB" id="A0A922A336"/>
<keyword evidence="1" id="KW-0732">Signal</keyword>
<evidence type="ECO:0000313" key="4">
    <source>
        <dbReference type="Proteomes" id="UP000811246"/>
    </source>
</evidence>
<dbReference type="PROSITE" id="PS50879">
    <property type="entry name" value="RNASE_H_1"/>
    <property type="match status" value="1"/>
</dbReference>
<protein>
    <recommendedName>
        <fullName evidence="2">RNase H type-1 domain-containing protein</fullName>
    </recommendedName>
</protein>
<organism evidence="3 4">
    <name type="scientific">Carya illinoinensis</name>
    <name type="common">Pecan</name>
    <dbReference type="NCBI Taxonomy" id="32201"/>
    <lineage>
        <taxon>Eukaryota</taxon>
        <taxon>Viridiplantae</taxon>
        <taxon>Streptophyta</taxon>
        <taxon>Embryophyta</taxon>
        <taxon>Tracheophyta</taxon>
        <taxon>Spermatophyta</taxon>
        <taxon>Magnoliopsida</taxon>
        <taxon>eudicotyledons</taxon>
        <taxon>Gunneridae</taxon>
        <taxon>Pentapetalae</taxon>
        <taxon>rosids</taxon>
        <taxon>fabids</taxon>
        <taxon>Fagales</taxon>
        <taxon>Juglandaceae</taxon>
        <taxon>Carya</taxon>
    </lineage>
</organism>
<dbReference type="Pfam" id="PF13456">
    <property type="entry name" value="RVT_3"/>
    <property type="match status" value="1"/>
</dbReference>
<evidence type="ECO:0000259" key="2">
    <source>
        <dbReference type="PROSITE" id="PS50879"/>
    </source>
</evidence>
<dbReference type="GO" id="GO:0004523">
    <property type="term" value="F:RNA-DNA hybrid ribonuclease activity"/>
    <property type="evidence" value="ECO:0007669"/>
    <property type="project" value="InterPro"/>
</dbReference>
<proteinExistence type="predicted"/>
<feature type="chain" id="PRO_5037241715" description="RNase H type-1 domain-containing protein" evidence="1">
    <location>
        <begin position="24"/>
        <end position="553"/>
    </location>
</feature>
<dbReference type="GO" id="GO:0003676">
    <property type="term" value="F:nucleic acid binding"/>
    <property type="evidence" value="ECO:0007669"/>
    <property type="project" value="InterPro"/>
</dbReference>
<dbReference type="InterPro" id="IPR044730">
    <property type="entry name" value="RNase_H-like_dom_plant"/>
</dbReference>
<dbReference type="InterPro" id="IPR002156">
    <property type="entry name" value="RNaseH_domain"/>
</dbReference>
<dbReference type="PANTHER" id="PTHR47723">
    <property type="entry name" value="OS05G0353850 PROTEIN"/>
    <property type="match status" value="1"/>
</dbReference>
<evidence type="ECO:0000313" key="3">
    <source>
        <dbReference type="EMBL" id="KAG6673010.1"/>
    </source>
</evidence>
<dbReference type="InterPro" id="IPR053151">
    <property type="entry name" value="RNase_H-like"/>
</dbReference>
<sequence length="553" mass="64291">MAGWRSRLLFQGGRLMLLRHVLSSMPIHLLSVLHVPKVVIQKVNYLCASFFWGSQDRSIKRKLRAWKKLCAPHVEEGGIGVRDISEVQRSLFMKFGWLLETQNFLWAKFFRAKYIKAGHAVLSLNCRSGSWFWKEVLVCLPEILANSRWKAREGGISFWYDKFFESGPLCEAGYTVVDEQIKLKDLIVQNEWDVERIQQLVGSQKTMEVVGTVGVLRDERDVLLWLPEKNGLFTSSSACEIVRSKMPNFEWASWVWHKWLPKKISLCMWKAVFNCLSVDEKVEASLLSPYGRRFQQKLECILMFNRVGRNVSNHGLTGVSEHHNWEASWGAVWLEWRVGLKLSWTCGDWCWHWMRILAVDAQLLRRLEISVVEPRKKEVQVLRWSRPRLGRWKLNLDGSYFRNPGPAGGGGILRDVGGSFIFGFSKFFGTCSNKEAELRAVVEGIKICKQMGYNHIDIECDSVVVVDWITSRKCSVWYLWDFWEQLRSMLEGLNFSIKHFYREGNQVAYALARCGAMGENKLFSDCFQLPRDIRGLYRLDKMGVAYFRRKVLK</sequence>
<reference evidence="3" key="1">
    <citation type="submission" date="2021-01" db="EMBL/GenBank/DDBJ databases">
        <authorList>
            <person name="Lovell J.T."/>
            <person name="Bentley N."/>
            <person name="Bhattarai G."/>
            <person name="Jenkins J.W."/>
            <person name="Sreedasyam A."/>
            <person name="Alarcon Y."/>
            <person name="Bock C."/>
            <person name="Boston L."/>
            <person name="Carlson J."/>
            <person name="Cervantes K."/>
            <person name="Clermont K."/>
            <person name="Krom N."/>
            <person name="Kubenka K."/>
            <person name="Mamidi S."/>
            <person name="Mattison C."/>
            <person name="Monteros M."/>
            <person name="Pisani C."/>
            <person name="Plott C."/>
            <person name="Rajasekar S."/>
            <person name="Rhein H.S."/>
            <person name="Rohla C."/>
            <person name="Song M."/>
            <person name="Hilaire R.S."/>
            <person name="Shu S."/>
            <person name="Wells L."/>
            <person name="Wang X."/>
            <person name="Webber J."/>
            <person name="Heerema R.J."/>
            <person name="Klein P."/>
            <person name="Conner P."/>
            <person name="Grauke L."/>
            <person name="Grimwood J."/>
            <person name="Schmutz J."/>
            <person name="Randall J.J."/>
        </authorList>
    </citation>
    <scope>NUCLEOTIDE SEQUENCE</scope>
    <source>
        <tissue evidence="3">Leaf</tissue>
    </source>
</reference>
<dbReference type="CDD" id="cd06222">
    <property type="entry name" value="RNase_H_like"/>
    <property type="match status" value="1"/>
</dbReference>
<evidence type="ECO:0000256" key="1">
    <source>
        <dbReference type="SAM" id="SignalP"/>
    </source>
</evidence>
<dbReference type="PANTHER" id="PTHR47723:SF19">
    <property type="entry name" value="POLYNUCLEOTIDYL TRANSFERASE, RIBONUCLEASE H-LIKE SUPERFAMILY PROTEIN"/>
    <property type="match status" value="1"/>
</dbReference>
<name>A0A922A336_CARIL</name>
<feature type="domain" description="RNase H type-1" evidence="2">
    <location>
        <begin position="388"/>
        <end position="517"/>
    </location>
</feature>
<feature type="signal peptide" evidence="1">
    <location>
        <begin position="1"/>
        <end position="23"/>
    </location>
</feature>
<comment type="caution">
    <text evidence="3">The sequence shown here is derived from an EMBL/GenBank/DDBJ whole genome shotgun (WGS) entry which is preliminary data.</text>
</comment>
<dbReference type="Proteomes" id="UP000811246">
    <property type="component" value="Chromosome 16"/>
</dbReference>
<dbReference type="EMBL" id="CM031840">
    <property type="protein sequence ID" value="KAG6673010.1"/>
    <property type="molecule type" value="Genomic_DNA"/>
</dbReference>